<dbReference type="EMBL" id="CP081070">
    <property type="protein sequence ID" value="UWQ54916.1"/>
    <property type="molecule type" value="Genomic_DNA"/>
</dbReference>
<name>A0A9Q9HLE2_LEICA</name>
<feature type="domain" description="DnaK suppressor protein-like N-terminal" evidence="7">
    <location>
        <begin position="7"/>
        <end position="70"/>
    </location>
</feature>
<reference evidence="8" key="1">
    <citation type="submission" date="2021-08" db="EMBL/GenBank/DDBJ databases">
        <authorList>
            <person name="Nwanade C."/>
            <person name="Wang M."/>
            <person name="Masoudi A."/>
            <person name="Yu Z."/>
            <person name="Liu J."/>
        </authorList>
    </citation>
    <scope>NUCLEOTIDE SEQUENCE</scope>
    <source>
        <strain evidence="8">S122</strain>
    </source>
</reference>
<feature type="domain" description="Zinc finger DksA/TraR C4-type" evidence="6">
    <location>
        <begin position="73"/>
        <end position="104"/>
    </location>
</feature>
<evidence type="ECO:0000256" key="3">
    <source>
        <dbReference type="ARBA" id="ARBA00022833"/>
    </source>
</evidence>
<dbReference type="KEGG" id="lcae:K3721_05120"/>
<dbReference type="SUPFAM" id="SSF109635">
    <property type="entry name" value="DnaK suppressor protein DksA, alpha-hairpin domain"/>
    <property type="match status" value="1"/>
</dbReference>
<dbReference type="InterPro" id="IPR000962">
    <property type="entry name" value="Znf_DskA_TraR"/>
</dbReference>
<evidence type="ECO:0000256" key="5">
    <source>
        <dbReference type="SAM" id="MobiDB-lite"/>
    </source>
</evidence>
<dbReference type="Pfam" id="PF21173">
    <property type="entry name" value="DksA-like_N"/>
    <property type="match status" value="1"/>
</dbReference>
<gene>
    <name evidence="8" type="ORF">K3721_05120</name>
</gene>
<dbReference type="InterPro" id="IPR048487">
    <property type="entry name" value="DksA-like_N"/>
</dbReference>
<evidence type="ECO:0000259" key="6">
    <source>
        <dbReference type="Pfam" id="PF01258"/>
    </source>
</evidence>
<feature type="region of interest" description="Disordered" evidence="5">
    <location>
        <begin position="21"/>
        <end position="44"/>
    </location>
</feature>
<keyword evidence="3" id="KW-0862">Zinc</keyword>
<evidence type="ECO:0000256" key="4">
    <source>
        <dbReference type="PROSITE-ProRule" id="PRU00510"/>
    </source>
</evidence>
<dbReference type="PROSITE" id="PS51128">
    <property type="entry name" value="ZF_DKSA_2"/>
    <property type="match status" value="1"/>
</dbReference>
<dbReference type="PANTHER" id="PTHR33823:SF4">
    <property type="entry name" value="GENERAL STRESS PROTEIN 16O"/>
    <property type="match status" value="1"/>
</dbReference>
<sequence length="108" mass="11638">MDLSTRKQALEARRAELTGHLSEVEHTLDAPMPKDWEDRASERQGDEVLESLGNAELDELRRIDAALARIKAGTYGICASCGEMISDARLDLLPAAPLCKTCAAEGAG</sequence>
<keyword evidence="1" id="KW-0479">Metal-binding</keyword>
<dbReference type="Proteomes" id="UP001058713">
    <property type="component" value="Chromosome"/>
</dbReference>
<evidence type="ECO:0000256" key="2">
    <source>
        <dbReference type="ARBA" id="ARBA00022771"/>
    </source>
</evidence>
<keyword evidence="2" id="KW-0863">Zinc-finger</keyword>
<dbReference type="SUPFAM" id="SSF57716">
    <property type="entry name" value="Glucocorticoid receptor-like (DNA-binding domain)"/>
    <property type="match status" value="1"/>
</dbReference>
<dbReference type="GO" id="GO:0008270">
    <property type="term" value="F:zinc ion binding"/>
    <property type="evidence" value="ECO:0007669"/>
    <property type="project" value="UniProtKB-KW"/>
</dbReference>
<evidence type="ECO:0000313" key="8">
    <source>
        <dbReference type="EMBL" id="UWQ54916.1"/>
    </source>
</evidence>
<proteinExistence type="predicted"/>
<feature type="zinc finger region" description="dksA C4-type" evidence="4">
    <location>
        <begin position="78"/>
        <end position="102"/>
    </location>
</feature>
<accession>A0A9Q9HLE2</accession>
<organism evidence="8 9">
    <name type="scientific">Leisingera caerulea</name>
    <name type="common">Phaeobacter caeruleus</name>
    <dbReference type="NCBI Taxonomy" id="506591"/>
    <lineage>
        <taxon>Bacteria</taxon>
        <taxon>Pseudomonadati</taxon>
        <taxon>Pseudomonadota</taxon>
        <taxon>Alphaproteobacteria</taxon>
        <taxon>Rhodobacterales</taxon>
        <taxon>Roseobacteraceae</taxon>
        <taxon>Leisingera</taxon>
    </lineage>
</organism>
<dbReference type="InterPro" id="IPR037187">
    <property type="entry name" value="DnaK_N"/>
</dbReference>
<evidence type="ECO:0000313" key="9">
    <source>
        <dbReference type="Proteomes" id="UP001058713"/>
    </source>
</evidence>
<dbReference type="Pfam" id="PF01258">
    <property type="entry name" value="zf-dskA_traR"/>
    <property type="match status" value="1"/>
</dbReference>
<dbReference type="PANTHER" id="PTHR33823">
    <property type="entry name" value="RNA POLYMERASE-BINDING TRANSCRIPTION FACTOR DKSA-RELATED"/>
    <property type="match status" value="1"/>
</dbReference>
<dbReference type="AlphaFoldDB" id="A0A9Q9HLE2"/>
<evidence type="ECO:0000256" key="1">
    <source>
        <dbReference type="ARBA" id="ARBA00022723"/>
    </source>
</evidence>
<protein>
    <submittedName>
        <fullName evidence="8">TraR/DksA family transcriptional regulator</fullName>
    </submittedName>
</protein>
<evidence type="ECO:0000259" key="7">
    <source>
        <dbReference type="Pfam" id="PF21173"/>
    </source>
</evidence>
<dbReference type="Gene3D" id="1.20.120.910">
    <property type="entry name" value="DksA, coiled-coil domain"/>
    <property type="match status" value="1"/>
</dbReference>
<dbReference type="RefSeq" id="WP_259944836.1">
    <property type="nucleotide sequence ID" value="NZ_CP081064.1"/>
</dbReference>